<name>A0A382RTE8_9ZZZZ</name>
<proteinExistence type="predicted"/>
<gene>
    <name evidence="1" type="ORF">METZ01_LOCUS353813</name>
</gene>
<feature type="non-terminal residue" evidence="1">
    <location>
        <position position="1"/>
    </location>
</feature>
<accession>A0A382RTE8</accession>
<dbReference type="AlphaFoldDB" id="A0A382RTE8"/>
<protein>
    <submittedName>
        <fullName evidence="1">Uncharacterized protein</fullName>
    </submittedName>
</protein>
<organism evidence="1">
    <name type="scientific">marine metagenome</name>
    <dbReference type="NCBI Taxonomy" id="408172"/>
    <lineage>
        <taxon>unclassified sequences</taxon>
        <taxon>metagenomes</taxon>
        <taxon>ecological metagenomes</taxon>
    </lineage>
</organism>
<evidence type="ECO:0000313" key="1">
    <source>
        <dbReference type="EMBL" id="SVD00959.1"/>
    </source>
</evidence>
<dbReference type="EMBL" id="UINC01124068">
    <property type="protein sequence ID" value="SVD00959.1"/>
    <property type="molecule type" value="Genomic_DNA"/>
</dbReference>
<feature type="non-terminal residue" evidence="1">
    <location>
        <position position="317"/>
    </location>
</feature>
<sequence length="317" mass="33362">FSACGGGGGGESANVSVSQAWPAPTVSLSSSSASVTLNTSVTITWSTTNATSCTATGTWSGSKSASGSEDVSISVAGDNSFSLSCTGSGGSHSASTTVESYQTFNGAVVDDYIRGSDVFIDTNNNYSRENSEYATTTDYEGKFSNLRYSNGNLISYGGFDLDTGILLDRFFLLNKLSSHRDFIVITPITTVAAFMANPENINSILGIDASININTTDPAANLTNGGIYNHLYEKGNQLGVMALSLQNAVNVYNSSIDNTKDYFESIAQVLEQEYNVTPDAVINIEGEAFINKVVDNITATKVSTIDSAITTNIKSAL</sequence>
<reference evidence="1" key="1">
    <citation type="submission" date="2018-05" db="EMBL/GenBank/DDBJ databases">
        <authorList>
            <person name="Lanie J.A."/>
            <person name="Ng W.-L."/>
            <person name="Kazmierczak K.M."/>
            <person name="Andrzejewski T.M."/>
            <person name="Davidsen T.M."/>
            <person name="Wayne K.J."/>
            <person name="Tettelin H."/>
            <person name="Glass J.I."/>
            <person name="Rusch D."/>
            <person name="Podicherti R."/>
            <person name="Tsui H.-C.T."/>
            <person name="Winkler M.E."/>
        </authorList>
    </citation>
    <scope>NUCLEOTIDE SEQUENCE</scope>
</reference>